<dbReference type="CDD" id="cd12124">
    <property type="entry name" value="Pgbs"/>
    <property type="match status" value="1"/>
</dbReference>
<evidence type="ECO:0000259" key="1">
    <source>
        <dbReference type="Pfam" id="PF11563"/>
    </source>
</evidence>
<feature type="domain" description="Globin-sensor" evidence="1">
    <location>
        <begin position="23"/>
        <end position="195"/>
    </location>
</feature>
<accession>A0A1G8MBE8</accession>
<dbReference type="InterPro" id="IPR012292">
    <property type="entry name" value="Globin/Proto"/>
</dbReference>
<dbReference type="EMBL" id="FNEE01000002">
    <property type="protein sequence ID" value="SDI65213.1"/>
    <property type="molecule type" value="Genomic_DNA"/>
</dbReference>
<dbReference type="Pfam" id="PF11563">
    <property type="entry name" value="Protoglobin"/>
    <property type="match status" value="1"/>
</dbReference>
<evidence type="ECO:0000313" key="3">
    <source>
        <dbReference type="Proteomes" id="UP000198894"/>
    </source>
</evidence>
<dbReference type="Gene3D" id="1.10.490.10">
    <property type="entry name" value="Globins"/>
    <property type="match status" value="1"/>
</dbReference>
<dbReference type="InterPro" id="IPR012102">
    <property type="entry name" value="Protoglobin"/>
</dbReference>
<dbReference type="InterPro" id="IPR009050">
    <property type="entry name" value="Globin-like_sf"/>
</dbReference>
<dbReference type="InterPro" id="IPR044398">
    <property type="entry name" value="Globin-sensor_dom"/>
</dbReference>
<dbReference type="SUPFAM" id="SSF46458">
    <property type="entry name" value="Globin-like"/>
    <property type="match status" value="1"/>
</dbReference>
<evidence type="ECO:0000313" key="2">
    <source>
        <dbReference type="EMBL" id="SDI65213.1"/>
    </source>
</evidence>
<dbReference type="Proteomes" id="UP000198894">
    <property type="component" value="Unassembled WGS sequence"/>
</dbReference>
<dbReference type="AlphaFoldDB" id="A0A1G8MBE8"/>
<dbReference type="GO" id="GO:0019825">
    <property type="term" value="F:oxygen binding"/>
    <property type="evidence" value="ECO:0007669"/>
    <property type="project" value="InterPro"/>
</dbReference>
<keyword evidence="3" id="KW-1185">Reference proteome</keyword>
<organism evidence="2 3">
    <name type="scientific">Mesorhizobium muleiense</name>
    <dbReference type="NCBI Taxonomy" id="1004279"/>
    <lineage>
        <taxon>Bacteria</taxon>
        <taxon>Pseudomonadati</taxon>
        <taxon>Pseudomonadota</taxon>
        <taxon>Alphaproteobacteria</taxon>
        <taxon>Hyphomicrobiales</taxon>
        <taxon>Phyllobacteriaceae</taxon>
        <taxon>Mesorhizobium</taxon>
    </lineage>
</organism>
<dbReference type="RefSeq" id="WP_077376545.1">
    <property type="nucleotide sequence ID" value="NZ_CP183375.1"/>
</dbReference>
<proteinExistence type="predicted"/>
<dbReference type="GO" id="GO:0020037">
    <property type="term" value="F:heme binding"/>
    <property type="evidence" value="ECO:0007669"/>
    <property type="project" value="InterPro"/>
</dbReference>
<reference evidence="3" key="1">
    <citation type="submission" date="2016-10" db="EMBL/GenBank/DDBJ databases">
        <authorList>
            <person name="Varghese N."/>
            <person name="Submissions S."/>
        </authorList>
    </citation>
    <scope>NUCLEOTIDE SEQUENCE [LARGE SCALE GENOMIC DNA]</scope>
    <source>
        <strain evidence="3">CGMCC 1.11022</strain>
    </source>
</reference>
<sequence>MTTSSIPGYRLGDTTLPKSPLTKDDLATLKTTLLFGDADVAALRQAHGVVEDQVEAILDVWYGFVGSTPHLLAYFSDAKTHQPLGAYLDAVRKRFGQWILDTCRADYDEAWLAWQDEIGRRHHRSGKNRTDGVSAAPHIPMRYVLALAVPISVTMKPFLAKKGHASAEVEAMHAAWSKAVLLQAILWSRPYAREGDF</sequence>
<name>A0A1G8MBE8_9HYPH</name>
<gene>
    <name evidence="2" type="ORF">SAMN05428953_102509</name>
</gene>
<protein>
    <submittedName>
        <fullName evidence="2">Protoglobin</fullName>
    </submittedName>
</protein>